<name>A0A8S0PLW5_OLEEU</name>
<dbReference type="PANTHER" id="PTHR42704">
    <property type="entry name" value="RIBULOSE BISPHOSPHATE CARBOXYLASE"/>
    <property type="match status" value="1"/>
</dbReference>
<proteinExistence type="predicted"/>
<dbReference type="Proteomes" id="UP000594638">
    <property type="component" value="Unassembled WGS sequence"/>
</dbReference>
<keyword evidence="3" id="KW-1185">Reference proteome</keyword>
<reference evidence="2 3" key="1">
    <citation type="submission" date="2019-12" db="EMBL/GenBank/DDBJ databases">
        <authorList>
            <person name="Alioto T."/>
            <person name="Alioto T."/>
            <person name="Gomez Garrido J."/>
        </authorList>
    </citation>
    <scope>NUCLEOTIDE SEQUENCE [LARGE SCALE GENOMIC DNA]</scope>
</reference>
<dbReference type="InterPro" id="IPR000685">
    <property type="entry name" value="RuBisCO_lsu_C"/>
</dbReference>
<dbReference type="Gramene" id="OE9A079156T1">
    <property type="protein sequence ID" value="OE9A079156C1"/>
    <property type="gene ID" value="OE9A079156"/>
</dbReference>
<evidence type="ECO:0000313" key="3">
    <source>
        <dbReference type="Proteomes" id="UP000594638"/>
    </source>
</evidence>
<comment type="caution">
    <text evidence="2">The sequence shown here is derived from an EMBL/GenBank/DDBJ whole genome shotgun (WGS) entry which is preliminary data.</text>
</comment>
<dbReference type="EMBL" id="CACTIH010000123">
    <property type="protein sequence ID" value="CAA2954733.1"/>
    <property type="molecule type" value="Genomic_DNA"/>
</dbReference>
<accession>A0A8S0PLW5</accession>
<dbReference type="InterPro" id="IPR036376">
    <property type="entry name" value="RuBisCO_lsu_C_sf"/>
</dbReference>
<evidence type="ECO:0000259" key="1">
    <source>
        <dbReference type="Pfam" id="PF00016"/>
    </source>
</evidence>
<dbReference type="GO" id="GO:0000287">
    <property type="term" value="F:magnesium ion binding"/>
    <property type="evidence" value="ECO:0007669"/>
    <property type="project" value="InterPro"/>
</dbReference>
<dbReference type="AlphaFoldDB" id="A0A8S0PLW5"/>
<dbReference type="Pfam" id="PF00016">
    <property type="entry name" value="RuBisCO_large"/>
    <property type="match status" value="1"/>
</dbReference>
<dbReference type="Gene3D" id="3.20.20.110">
    <property type="entry name" value="Ribulose bisphosphate carboxylase, large subunit, C-terminal domain"/>
    <property type="match status" value="1"/>
</dbReference>
<protein>
    <submittedName>
        <fullName evidence="2">Ribulose-1,5-bisphosphate carboxylase large subunit, partial (Chloroplast)</fullName>
    </submittedName>
</protein>
<gene>
    <name evidence="2" type="ORF">OLEA9_A079156</name>
</gene>
<organism evidence="2 3">
    <name type="scientific">Olea europaea subsp. europaea</name>
    <dbReference type="NCBI Taxonomy" id="158383"/>
    <lineage>
        <taxon>Eukaryota</taxon>
        <taxon>Viridiplantae</taxon>
        <taxon>Streptophyta</taxon>
        <taxon>Embryophyta</taxon>
        <taxon>Tracheophyta</taxon>
        <taxon>Spermatophyta</taxon>
        <taxon>Magnoliopsida</taxon>
        <taxon>eudicotyledons</taxon>
        <taxon>Gunneridae</taxon>
        <taxon>Pentapetalae</taxon>
        <taxon>asterids</taxon>
        <taxon>lamiids</taxon>
        <taxon>Lamiales</taxon>
        <taxon>Oleaceae</taxon>
        <taxon>Oleeae</taxon>
        <taxon>Olea</taxon>
    </lineage>
</organism>
<dbReference type="SUPFAM" id="SSF51649">
    <property type="entry name" value="RuBisCo, C-terminal domain"/>
    <property type="match status" value="1"/>
</dbReference>
<sequence length="112" mass="12726">MEYGRERKQELLRPNLFDVVDRECLRFQYHGVLPVALGGIYVWHMLALIEIFEDDFVLQFGGGTLGHPSGNVPCVMANRIALETYVKDHNEGHDLASKGNVIIREASKWSPE</sequence>
<dbReference type="OrthoDB" id="898395at2759"/>
<dbReference type="GO" id="GO:0016984">
    <property type="term" value="F:ribulose-bisphosphate carboxylase activity"/>
    <property type="evidence" value="ECO:0007669"/>
    <property type="project" value="InterPro"/>
</dbReference>
<dbReference type="InterPro" id="IPR033966">
    <property type="entry name" value="RuBisCO"/>
</dbReference>
<evidence type="ECO:0000313" key="2">
    <source>
        <dbReference type="EMBL" id="CAA2954733.1"/>
    </source>
</evidence>
<feature type="domain" description="Ribulose bisphosphate carboxylase large subunit C-terminal" evidence="1">
    <location>
        <begin position="30"/>
        <end position="97"/>
    </location>
</feature>
<dbReference type="PANTHER" id="PTHR42704:SF15">
    <property type="entry name" value="RIBULOSE BISPHOSPHATE CARBOXYLASE LARGE CHAIN"/>
    <property type="match status" value="1"/>
</dbReference>